<dbReference type="EMBL" id="JABELX010000003">
    <property type="protein sequence ID" value="NNH70281.1"/>
    <property type="molecule type" value="Genomic_DNA"/>
</dbReference>
<comment type="caution">
    <text evidence="4">The sequence shown here is derived from an EMBL/GenBank/DDBJ whole genome shotgun (WGS) entry which is preliminary data.</text>
</comment>
<feature type="active site" description="Proton acceptor" evidence="3">
    <location>
        <position position="79"/>
    </location>
</feature>
<dbReference type="AlphaFoldDB" id="A0A849CBD9"/>
<dbReference type="GO" id="GO:0047429">
    <property type="term" value="F:nucleoside triphosphate diphosphatase activity"/>
    <property type="evidence" value="ECO:0007669"/>
    <property type="project" value="UniProtKB-EC"/>
</dbReference>
<dbReference type="InterPro" id="IPR029001">
    <property type="entry name" value="ITPase-like_fam"/>
</dbReference>
<sequence length="212" mass="22150">MTIFVLASASPARLGVLRNAGIEPLVRVSNVDEDAVAAALPADTTPEQIVIELARAKARDIAATLDPTEFADSVVVGCDSMLLMDGVLQGKPLTPDVARARWAEMAGRSADLLTGHCVLRLRDGKIVAEAADCSGTTVHFVKPEPDELEAYLASGEPLQVAGAFTLDGRGGWFVDRIEGDPSSVIGIGLPLVRRLLAEVGVGIAQLWVGGTA</sequence>
<dbReference type="SUPFAM" id="SSF52972">
    <property type="entry name" value="ITPase-like"/>
    <property type="match status" value="1"/>
</dbReference>
<evidence type="ECO:0000256" key="1">
    <source>
        <dbReference type="ARBA" id="ARBA00001968"/>
    </source>
</evidence>
<dbReference type="PIRSF" id="PIRSF006305">
    <property type="entry name" value="Maf"/>
    <property type="match status" value="1"/>
</dbReference>
<dbReference type="HAMAP" id="MF_00528">
    <property type="entry name" value="Maf"/>
    <property type="match status" value="1"/>
</dbReference>
<dbReference type="CDD" id="cd00555">
    <property type="entry name" value="Maf"/>
    <property type="match status" value="1"/>
</dbReference>
<comment type="function">
    <text evidence="3">Nucleoside triphosphate pyrophosphatase. May have a dual role in cell division arrest and in preventing the incorporation of modified nucleotides into cellular nucleic acids.</text>
</comment>
<reference evidence="4 5" key="1">
    <citation type="submission" date="2020-05" db="EMBL/GenBank/DDBJ databases">
        <title>MicrobeNet Type strains.</title>
        <authorList>
            <person name="Nicholson A.C."/>
        </authorList>
    </citation>
    <scope>NUCLEOTIDE SEQUENCE [LARGE SCALE GENOMIC DNA]</scope>
    <source>
        <strain evidence="4 5">JCM 3224</strain>
    </source>
</reference>
<keyword evidence="2 3" id="KW-0378">Hydrolase</keyword>
<dbReference type="PANTHER" id="PTHR43213:SF5">
    <property type="entry name" value="BIFUNCTIONAL DTTP_UTP PYROPHOSPHATASE_METHYLTRANSFERASE PROTEIN-RELATED"/>
    <property type="match status" value="1"/>
</dbReference>
<dbReference type="PANTHER" id="PTHR43213">
    <property type="entry name" value="BIFUNCTIONAL DTTP/UTP PYROPHOSPHATASE/METHYLTRANSFERASE PROTEIN-RELATED"/>
    <property type="match status" value="1"/>
</dbReference>
<dbReference type="EC" id="3.6.1.9" evidence="3"/>
<organism evidence="4 5">
    <name type="scientific">Nocardia uniformis</name>
    <dbReference type="NCBI Taxonomy" id="53432"/>
    <lineage>
        <taxon>Bacteria</taxon>
        <taxon>Bacillati</taxon>
        <taxon>Actinomycetota</taxon>
        <taxon>Actinomycetes</taxon>
        <taxon>Mycobacteriales</taxon>
        <taxon>Nocardiaceae</taxon>
        <taxon>Nocardia</taxon>
    </lineage>
</organism>
<keyword evidence="3" id="KW-0963">Cytoplasm</keyword>
<comment type="cofactor">
    <cofactor evidence="1 3">
        <name>a divalent metal cation</name>
        <dbReference type="ChEBI" id="CHEBI:60240"/>
    </cofactor>
</comment>
<proteinExistence type="inferred from homology"/>
<dbReference type="Proteomes" id="UP000586827">
    <property type="component" value="Unassembled WGS sequence"/>
</dbReference>
<comment type="similarity">
    <text evidence="3">Belongs to the Maf family.</text>
</comment>
<evidence type="ECO:0000313" key="4">
    <source>
        <dbReference type="EMBL" id="NNH70281.1"/>
    </source>
</evidence>
<dbReference type="Pfam" id="PF02545">
    <property type="entry name" value="Maf"/>
    <property type="match status" value="1"/>
</dbReference>
<comment type="catalytic activity">
    <reaction evidence="3">
        <text>a ribonucleoside 5'-triphosphate + H2O = a ribonucleoside 5'-phosphate + diphosphate + H(+)</text>
        <dbReference type="Rhea" id="RHEA:23996"/>
        <dbReference type="ChEBI" id="CHEBI:15377"/>
        <dbReference type="ChEBI" id="CHEBI:15378"/>
        <dbReference type="ChEBI" id="CHEBI:33019"/>
        <dbReference type="ChEBI" id="CHEBI:58043"/>
        <dbReference type="ChEBI" id="CHEBI:61557"/>
        <dbReference type="EC" id="3.6.1.9"/>
    </reaction>
</comment>
<evidence type="ECO:0000313" key="5">
    <source>
        <dbReference type="Proteomes" id="UP000586827"/>
    </source>
</evidence>
<keyword evidence="5" id="KW-1185">Reference proteome</keyword>
<accession>A0A849CBD9</accession>
<comment type="caution">
    <text evidence="3">Lacks conserved residue(s) required for the propagation of feature annotation.</text>
</comment>
<comment type="catalytic activity">
    <reaction evidence="3">
        <text>a 2'-deoxyribonucleoside 5'-triphosphate + H2O = a 2'-deoxyribonucleoside 5'-phosphate + diphosphate + H(+)</text>
        <dbReference type="Rhea" id="RHEA:44644"/>
        <dbReference type="ChEBI" id="CHEBI:15377"/>
        <dbReference type="ChEBI" id="CHEBI:15378"/>
        <dbReference type="ChEBI" id="CHEBI:33019"/>
        <dbReference type="ChEBI" id="CHEBI:61560"/>
        <dbReference type="ChEBI" id="CHEBI:65317"/>
        <dbReference type="EC" id="3.6.1.9"/>
    </reaction>
</comment>
<dbReference type="InterPro" id="IPR003697">
    <property type="entry name" value="Maf-like"/>
</dbReference>
<keyword evidence="3" id="KW-0546">Nucleotide metabolism</keyword>
<protein>
    <recommendedName>
        <fullName evidence="3">Nucleoside triphosphate pyrophosphatase</fullName>
        <ecNumber evidence="3">3.6.1.9</ecNumber>
    </recommendedName>
    <alternativeName>
        <fullName evidence="3">Nucleotide pyrophosphatase</fullName>
        <shortName evidence="3">Nucleotide PPase</shortName>
    </alternativeName>
</protein>
<dbReference type="RefSeq" id="WP_067528924.1">
    <property type="nucleotide sequence ID" value="NZ_JABELX010000003.1"/>
</dbReference>
<evidence type="ECO:0000256" key="3">
    <source>
        <dbReference type="HAMAP-Rule" id="MF_00528"/>
    </source>
</evidence>
<name>A0A849CBD9_9NOCA</name>
<comment type="subcellular location">
    <subcellularLocation>
        <location evidence="3">Cytoplasm</location>
    </subcellularLocation>
</comment>
<dbReference type="Gene3D" id="3.90.950.10">
    <property type="match status" value="1"/>
</dbReference>
<dbReference type="GO" id="GO:0005737">
    <property type="term" value="C:cytoplasm"/>
    <property type="evidence" value="ECO:0007669"/>
    <property type="project" value="UniProtKB-SubCell"/>
</dbReference>
<evidence type="ECO:0000256" key="2">
    <source>
        <dbReference type="ARBA" id="ARBA00022801"/>
    </source>
</evidence>
<gene>
    <name evidence="4" type="primary">maf</name>
    <name evidence="4" type="ORF">HLB23_10465</name>
</gene>
<dbReference type="NCBIfam" id="TIGR00172">
    <property type="entry name" value="maf"/>
    <property type="match status" value="1"/>
</dbReference>
<dbReference type="GO" id="GO:0009117">
    <property type="term" value="P:nucleotide metabolic process"/>
    <property type="evidence" value="ECO:0007669"/>
    <property type="project" value="UniProtKB-KW"/>
</dbReference>